<dbReference type="Proteomes" id="UP000759537">
    <property type="component" value="Unassembled WGS sequence"/>
</dbReference>
<evidence type="ECO:0000256" key="1">
    <source>
        <dbReference type="SAM" id="MobiDB-lite"/>
    </source>
</evidence>
<proteinExistence type="predicted"/>
<evidence type="ECO:0000313" key="2">
    <source>
        <dbReference type="EMBL" id="KAF8476365.1"/>
    </source>
</evidence>
<reference evidence="2" key="2">
    <citation type="journal article" date="2020" name="Nat. Commun.">
        <title>Large-scale genome sequencing of mycorrhizal fungi provides insights into the early evolution of symbiotic traits.</title>
        <authorList>
            <person name="Miyauchi S."/>
            <person name="Kiss E."/>
            <person name="Kuo A."/>
            <person name="Drula E."/>
            <person name="Kohler A."/>
            <person name="Sanchez-Garcia M."/>
            <person name="Morin E."/>
            <person name="Andreopoulos B."/>
            <person name="Barry K.W."/>
            <person name="Bonito G."/>
            <person name="Buee M."/>
            <person name="Carver A."/>
            <person name="Chen C."/>
            <person name="Cichocki N."/>
            <person name="Clum A."/>
            <person name="Culley D."/>
            <person name="Crous P.W."/>
            <person name="Fauchery L."/>
            <person name="Girlanda M."/>
            <person name="Hayes R.D."/>
            <person name="Keri Z."/>
            <person name="LaButti K."/>
            <person name="Lipzen A."/>
            <person name="Lombard V."/>
            <person name="Magnuson J."/>
            <person name="Maillard F."/>
            <person name="Murat C."/>
            <person name="Nolan M."/>
            <person name="Ohm R.A."/>
            <person name="Pangilinan J."/>
            <person name="Pereira M.F."/>
            <person name="Perotto S."/>
            <person name="Peter M."/>
            <person name="Pfister S."/>
            <person name="Riley R."/>
            <person name="Sitrit Y."/>
            <person name="Stielow J.B."/>
            <person name="Szollosi G."/>
            <person name="Zifcakova L."/>
            <person name="Stursova M."/>
            <person name="Spatafora J.W."/>
            <person name="Tedersoo L."/>
            <person name="Vaario L.M."/>
            <person name="Yamada A."/>
            <person name="Yan M."/>
            <person name="Wang P."/>
            <person name="Xu J."/>
            <person name="Bruns T."/>
            <person name="Baldrian P."/>
            <person name="Vilgalys R."/>
            <person name="Dunand C."/>
            <person name="Henrissat B."/>
            <person name="Grigoriev I.V."/>
            <person name="Hibbett D."/>
            <person name="Nagy L.G."/>
            <person name="Martin F.M."/>
        </authorList>
    </citation>
    <scope>NUCLEOTIDE SEQUENCE</scope>
    <source>
        <strain evidence="2">Prilba</strain>
    </source>
</reference>
<dbReference type="OrthoDB" id="3332515at2759"/>
<dbReference type="AlphaFoldDB" id="A0A9P5T5M3"/>
<name>A0A9P5T5M3_9AGAM</name>
<feature type="compositionally biased region" description="Polar residues" evidence="1">
    <location>
        <begin position="130"/>
        <end position="142"/>
    </location>
</feature>
<evidence type="ECO:0000313" key="3">
    <source>
        <dbReference type="Proteomes" id="UP000759537"/>
    </source>
</evidence>
<dbReference type="EMBL" id="WHVB01000015">
    <property type="protein sequence ID" value="KAF8476365.1"/>
    <property type="molecule type" value="Genomic_DNA"/>
</dbReference>
<feature type="compositionally biased region" description="Polar residues" evidence="1">
    <location>
        <begin position="106"/>
        <end position="120"/>
    </location>
</feature>
<feature type="compositionally biased region" description="Polar residues" evidence="1">
    <location>
        <begin position="150"/>
        <end position="170"/>
    </location>
</feature>
<reference evidence="2" key="1">
    <citation type="submission" date="2019-10" db="EMBL/GenBank/DDBJ databases">
        <authorList>
            <consortium name="DOE Joint Genome Institute"/>
            <person name="Kuo A."/>
            <person name="Miyauchi S."/>
            <person name="Kiss E."/>
            <person name="Drula E."/>
            <person name="Kohler A."/>
            <person name="Sanchez-Garcia M."/>
            <person name="Andreopoulos B."/>
            <person name="Barry K.W."/>
            <person name="Bonito G."/>
            <person name="Buee M."/>
            <person name="Carver A."/>
            <person name="Chen C."/>
            <person name="Cichocki N."/>
            <person name="Clum A."/>
            <person name="Culley D."/>
            <person name="Crous P.W."/>
            <person name="Fauchery L."/>
            <person name="Girlanda M."/>
            <person name="Hayes R."/>
            <person name="Keri Z."/>
            <person name="LaButti K."/>
            <person name="Lipzen A."/>
            <person name="Lombard V."/>
            <person name="Magnuson J."/>
            <person name="Maillard F."/>
            <person name="Morin E."/>
            <person name="Murat C."/>
            <person name="Nolan M."/>
            <person name="Ohm R."/>
            <person name="Pangilinan J."/>
            <person name="Pereira M."/>
            <person name="Perotto S."/>
            <person name="Peter M."/>
            <person name="Riley R."/>
            <person name="Sitrit Y."/>
            <person name="Stielow B."/>
            <person name="Szollosi G."/>
            <person name="Zifcakova L."/>
            <person name="Stursova M."/>
            <person name="Spatafora J.W."/>
            <person name="Tedersoo L."/>
            <person name="Vaario L.-M."/>
            <person name="Yamada A."/>
            <person name="Yan M."/>
            <person name="Wang P."/>
            <person name="Xu J."/>
            <person name="Bruns T."/>
            <person name="Baldrian P."/>
            <person name="Vilgalys R."/>
            <person name="Henrissat B."/>
            <person name="Grigoriev I.V."/>
            <person name="Hibbett D."/>
            <person name="Nagy L.G."/>
            <person name="Martin F.M."/>
        </authorList>
    </citation>
    <scope>NUCLEOTIDE SEQUENCE</scope>
    <source>
        <strain evidence="2">Prilba</strain>
    </source>
</reference>
<protein>
    <submittedName>
        <fullName evidence="2">Uncharacterized protein</fullName>
    </submittedName>
</protein>
<gene>
    <name evidence="2" type="ORF">DFH94DRAFT_109557</name>
</gene>
<feature type="compositionally biased region" description="Basic and acidic residues" evidence="1">
    <location>
        <begin position="90"/>
        <end position="99"/>
    </location>
</feature>
<keyword evidence="3" id="KW-1185">Reference proteome</keyword>
<feature type="compositionally biased region" description="Basic and acidic residues" evidence="1">
    <location>
        <begin position="32"/>
        <end position="46"/>
    </location>
</feature>
<organism evidence="2 3">
    <name type="scientific">Russula ochroleuca</name>
    <dbReference type="NCBI Taxonomy" id="152965"/>
    <lineage>
        <taxon>Eukaryota</taxon>
        <taxon>Fungi</taxon>
        <taxon>Dikarya</taxon>
        <taxon>Basidiomycota</taxon>
        <taxon>Agaricomycotina</taxon>
        <taxon>Agaricomycetes</taxon>
        <taxon>Russulales</taxon>
        <taxon>Russulaceae</taxon>
        <taxon>Russula</taxon>
    </lineage>
</organism>
<feature type="region of interest" description="Disordered" evidence="1">
    <location>
        <begin position="1"/>
        <end position="177"/>
    </location>
</feature>
<comment type="caution">
    <text evidence="2">The sequence shown here is derived from an EMBL/GenBank/DDBJ whole genome shotgun (WGS) entry which is preliminary data.</text>
</comment>
<sequence length="177" mass="19237">MGPVNQPVAGESRTGRPLTDGPPPPGLRRGLSKREKEDTQDRETKKKDKGHKNRLKDSVNAEPPTTTYAPEVMHYPKIAPESSVQRTHSSFRDHKHDSSAARLPVTSDSQGKVGPPSNSVPALDRRETPITPSASVSTQNQPRHAVRSSGRLTNPRNILCTTGTDNSKCTIQFGEGT</sequence>
<accession>A0A9P5T5M3</accession>